<organism evidence="2 3">
    <name type="scientific">Pleurodeles waltl</name>
    <name type="common">Iberian ribbed newt</name>
    <dbReference type="NCBI Taxonomy" id="8319"/>
    <lineage>
        <taxon>Eukaryota</taxon>
        <taxon>Metazoa</taxon>
        <taxon>Chordata</taxon>
        <taxon>Craniata</taxon>
        <taxon>Vertebrata</taxon>
        <taxon>Euteleostomi</taxon>
        <taxon>Amphibia</taxon>
        <taxon>Batrachia</taxon>
        <taxon>Caudata</taxon>
        <taxon>Salamandroidea</taxon>
        <taxon>Salamandridae</taxon>
        <taxon>Pleurodelinae</taxon>
        <taxon>Pleurodeles</taxon>
    </lineage>
</organism>
<name>A0AAV7R6I0_PLEWA</name>
<dbReference type="Proteomes" id="UP001066276">
    <property type="component" value="Chromosome 5"/>
</dbReference>
<feature type="region of interest" description="Disordered" evidence="1">
    <location>
        <begin position="25"/>
        <end position="48"/>
    </location>
</feature>
<evidence type="ECO:0000313" key="3">
    <source>
        <dbReference type="Proteomes" id="UP001066276"/>
    </source>
</evidence>
<comment type="caution">
    <text evidence="2">The sequence shown here is derived from an EMBL/GenBank/DDBJ whole genome shotgun (WGS) entry which is preliminary data.</text>
</comment>
<evidence type="ECO:0000256" key="1">
    <source>
        <dbReference type="SAM" id="MobiDB-lite"/>
    </source>
</evidence>
<feature type="compositionally biased region" description="Basic and acidic residues" evidence="1">
    <location>
        <begin position="30"/>
        <end position="48"/>
    </location>
</feature>
<keyword evidence="3" id="KW-1185">Reference proteome</keyword>
<dbReference type="EMBL" id="JANPWB010000009">
    <property type="protein sequence ID" value="KAJ1148416.1"/>
    <property type="molecule type" value="Genomic_DNA"/>
</dbReference>
<protein>
    <submittedName>
        <fullName evidence="2">Uncharacterized protein</fullName>
    </submittedName>
</protein>
<sequence>MPRKIRGKRREEVTETIEAYRLTESEEIEKEIPSEKNKSMDEAQVETEKDAFTDELLRLRLHAYNAATEPSATAQRDGQPGS</sequence>
<gene>
    <name evidence="2" type="ORF">NDU88_001252</name>
</gene>
<evidence type="ECO:0000313" key="2">
    <source>
        <dbReference type="EMBL" id="KAJ1148416.1"/>
    </source>
</evidence>
<dbReference type="AlphaFoldDB" id="A0AAV7R6I0"/>
<proteinExistence type="predicted"/>
<reference evidence="2" key="1">
    <citation type="journal article" date="2022" name="bioRxiv">
        <title>Sequencing and chromosome-scale assembly of the giantPleurodeles waltlgenome.</title>
        <authorList>
            <person name="Brown T."/>
            <person name="Elewa A."/>
            <person name="Iarovenko S."/>
            <person name="Subramanian E."/>
            <person name="Araus A.J."/>
            <person name="Petzold A."/>
            <person name="Susuki M."/>
            <person name="Suzuki K.-i.T."/>
            <person name="Hayashi T."/>
            <person name="Toyoda A."/>
            <person name="Oliveira C."/>
            <person name="Osipova E."/>
            <person name="Leigh N.D."/>
            <person name="Simon A."/>
            <person name="Yun M.H."/>
        </authorList>
    </citation>
    <scope>NUCLEOTIDE SEQUENCE</scope>
    <source>
        <strain evidence="2">20211129_DDA</strain>
        <tissue evidence="2">Liver</tissue>
    </source>
</reference>
<accession>A0AAV7R6I0</accession>